<dbReference type="Pfam" id="PF06101">
    <property type="entry name" value="Vps62"/>
    <property type="match status" value="1"/>
</dbReference>
<accession>A0A8B9A078</accession>
<dbReference type="GeneID" id="120109361"/>
<dbReference type="KEGG" id="pda:120109361"/>
<dbReference type="PANTHER" id="PTHR48203:SF1">
    <property type="entry name" value="VACUOLAR PROTEIN SORTING-ASSOCIATED PROTEIN 62"/>
    <property type="match status" value="1"/>
</dbReference>
<proteinExistence type="predicted"/>
<evidence type="ECO:0000313" key="2">
    <source>
        <dbReference type="RefSeq" id="XP_038979047.1"/>
    </source>
</evidence>
<reference evidence="2" key="2">
    <citation type="submission" date="2025-08" db="UniProtKB">
        <authorList>
            <consortium name="RefSeq"/>
        </authorList>
    </citation>
    <scope>IDENTIFICATION</scope>
    <source>
        <tissue evidence="2">Young leaves</tissue>
    </source>
</reference>
<protein>
    <submittedName>
        <fullName evidence="2">Uncharacterized protein LOC120109361 isoform X1</fullName>
    </submittedName>
</protein>
<evidence type="ECO:0000313" key="1">
    <source>
        <dbReference type="Proteomes" id="UP000228380"/>
    </source>
</evidence>
<dbReference type="OrthoDB" id="188042at2759"/>
<name>A0A8B9A078_PHODC</name>
<gene>
    <name evidence="2" type="primary">LOC120109361</name>
</gene>
<reference evidence="1" key="1">
    <citation type="journal article" date="2019" name="Nat. Commun.">
        <title>Genome-wide association mapping of date palm fruit traits.</title>
        <authorList>
            <person name="Hazzouri K.M."/>
            <person name="Gros-Balthazard M."/>
            <person name="Flowers J.M."/>
            <person name="Copetti D."/>
            <person name="Lemansour A."/>
            <person name="Lebrun M."/>
            <person name="Masmoudi K."/>
            <person name="Ferrand S."/>
            <person name="Dhar M.I."/>
            <person name="Fresquez Z.A."/>
            <person name="Rosas U."/>
            <person name="Zhang J."/>
            <person name="Talag J."/>
            <person name="Lee S."/>
            <person name="Kudrna D."/>
            <person name="Powell R.F."/>
            <person name="Leitch I.J."/>
            <person name="Krueger R.R."/>
            <person name="Wing R.A."/>
            <person name="Amiri K.M.A."/>
            <person name="Purugganan M.D."/>
        </authorList>
    </citation>
    <scope>NUCLEOTIDE SEQUENCE [LARGE SCALE GENOMIC DNA]</scope>
    <source>
        <strain evidence="1">cv. Khalas</strain>
    </source>
</reference>
<organism evidence="1 2">
    <name type="scientific">Phoenix dactylifera</name>
    <name type="common">Date palm</name>
    <dbReference type="NCBI Taxonomy" id="42345"/>
    <lineage>
        <taxon>Eukaryota</taxon>
        <taxon>Viridiplantae</taxon>
        <taxon>Streptophyta</taxon>
        <taxon>Embryophyta</taxon>
        <taxon>Tracheophyta</taxon>
        <taxon>Spermatophyta</taxon>
        <taxon>Magnoliopsida</taxon>
        <taxon>Liliopsida</taxon>
        <taxon>Arecaceae</taxon>
        <taxon>Coryphoideae</taxon>
        <taxon>Phoeniceae</taxon>
        <taxon>Phoenix</taxon>
    </lineage>
</organism>
<dbReference type="RefSeq" id="XP_038979047.1">
    <property type="nucleotide sequence ID" value="XM_039123119.1"/>
</dbReference>
<dbReference type="Proteomes" id="UP000228380">
    <property type="component" value="Chromosome 2"/>
</dbReference>
<sequence>MDGWKWWCWHRGNAANFVHREPEFFSLPSPIPEWPQATCLLYVFPFPPLLSAWEHACWCVMSISSLWMHGWGEGFAKGKICIGELEVVKVTKFQSIWSCFSSKDGAKGATFYQPSEIPDGFISLGHYGQPNDQPLHGFVLVVRELADSEATADLPALQKPLDYTLVWSSSDWTENDHDGCGYFWLPSPPEGYKSLGYLVTKGPNKPSLEEVRCVRCDLTETCEAYDLIVDMEPMFPEFPCQIWKVRPSLRGMWEKGLSVGTFFCSTNSIFEDEPRISCLKNLDYSLQAMPNLEQIHALMKHYGPTVFFHPNEIYLPSSVPWFFENGATLYTRGIKVGEDISAEGSNLPVGGENDGEYWMDLPQDERADDVKQGSIDSCKLYVHVKPALGGTFTDLSIWVFCPFNGPATIKIGVASFSLSKIGRHVGDWEHFTLRISNFTGELWSIFFSQHSGGEWVDASGLEFIEGNKAVVYSSKSGHASFPHAGTYLQGSEKLGIGVRNDAAQSNLLVDSSVKYQIVAAEYLGDAVSEPNWLQYMREWGPTIIYNSKTELDRILRFLPFNLRFTVENIFDSLPMELYGEEGPTGPKEKDNWEGDERC</sequence>
<keyword evidence="1" id="KW-1185">Reference proteome</keyword>
<dbReference type="AlphaFoldDB" id="A0A8B9A078"/>
<dbReference type="InterPro" id="IPR009291">
    <property type="entry name" value="Vps62"/>
</dbReference>
<dbReference type="PANTHER" id="PTHR48203">
    <property type="entry name" value="BNAC01G40110D PROTEIN"/>
    <property type="match status" value="1"/>
</dbReference>